<feature type="chain" id="PRO_5009295357" description="TRAP transporter solute receptor, TAXI family" evidence="1">
    <location>
        <begin position="26"/>
        <end position="328"/>
    </location>
</feature>
<dbReference type="PANTHER" id="PTHR42941">
    <property type="entry name" value="SLL1037 PROTEIN"/>
    <property type="match status" value="1"/>
</dbReference>
<dbReference type="PANTHER" id="PTHR42941:SF1">
    <property type="entry name" value="SLL1037 PROTEIN"/>
    <property type="match status" value="1"/>
</dbReference>
<gene>
    <name evidence="2" type="ORF">SAMN04488115_113122</name>
</gene>
<proteinExistence type="predicted"/>
<dbReference type="InterPro" id="IPR011852">
    <property type="entry name" value="TRAP_TAXI"/>
</dbReference>
<dbReference type="NCBIfam" id="TIGR02122">
    <property type="entry name" value="TRAP_TAXI"/>
    <property type="match status" value="1"/>
</dbReference>
<keyword evidence="1" id="KW-0732">Signal</keyword>
<evidence type="ECO:0008006" key="4">
    <source>
        <dbReference type="Google" id="ProtNLM"/>
    </source>
</evidence>
<evidence type="ECO:0000313" key="3">
    <source>
        <dbReference type="Proteomes" id="UP000236743"/>
    </source>
</evidence>
<evidence type="ECO:0000256" key="1">
    <source>
        <dbReference type="SAM" id="SignalP"/>
    </source>
</evidence>
<dbReference type="SUPFAM" id="SSF53850">
    <property type="entry name" value="Periplasmic binding protein-like II"/>
    <property type="match status" value="1"/>
</dbReference>
<dbReference type="Pfam" id="PF16868">
    <property type="entry name" value="NMT1_3"/>
    <property type="match status" value="1"/>
</dbReference>
<name>A0A1H6CZU2_9HYPH</name>
<evidence type="ECO:0000313" key="2">
    <source>
        <dbReference type="EMBL" id="SEG78268.1"/>
    </source>
</evidence>
<dbReference type="EMBL" id="FNUY01000013">
    <property type="protein sequence ID" value="SEG78268.1"/>
    <property type="molecule type" value="Genomic_DNA"/>
</dbReference>
<organism evidence="2 3">
    <name type="scientific">Bosea lathyri</name>
    <dbReference type="NCBI Taxonomy" id="1036778"/>
    <lineage>
        <taxon>Bacteria</taxon>
        <taxon>Pseudomonadati</taxon>
        <taxon>Pseudomonadota</taxon>
        <taxon>Alphaproteobacteria</taxon>
        <taxon>Hyphomicrobiales</taxon>
        <taxon>Boseaceae</taxon>
        <taxon>Bosea</taxon>
    </lineage>
</organism>
<dbReference type="RefSeq" id="WP_103875139.1">
    <property type="nucleotide sequence ID" value="NZ_FNUY01000013.1"/>
</dbReference>
<dbReference type="AlphaFoldDB" id="A0A1H6CZU2"/>
<reference evidence="2 3" key="1">
    <citation type="submission" date="2016-10" db="EMBL/GenBank/DDBJ databases">
        <authorList>
            <person name="de Groot N.N."/>
        </authorList>
    </citation>
    <scope>NUCLEOTIDE SEQUENCE [LARGE SCALE GENOMIC DNA]</scope>
    <source>
        <strain evidence="2 3">DSM 26656</strain>
    </source>
</reference>
<accession>A0A1H6CZU2</accession>
<keyword evidence="3" id="KW-1185">Reference proteome</keyword>
<dbReference type="Proteomes" id="UP000236743">
    <property type="component" value="Unassembled WGS sequence"/>
</dbReference>
<dbReference type="Gene3D" id="3.40.190.10">
    <property type="entry name" value="Periplasmic binding protein-like II"/>
    <property type="match status" value="2"/>
</dbReference>
<feature type="signal peptide" evidence="1">
    <location>
        <begin position="1"/>
        <end position="25"/>
    </location>
</feature>
<dbReference type="OrthoDB" id="9776669at2"/>
<sequence>MSRRLLPRLSVFALLGAILAAPLPAASQTKNVEWTSGSPGGAWFTQTTGVSTLVMEAVPGVNIRVVPGGGKDNPSRIQAGLSQIGMGIDFLSAAALKGEEPYKQKHDKLRTLGSSGVDVYYMVYVPVEEKRSLAELLSDPKLTIGVTSQATSEHLTLQRALEFYGNSFAKIRQGGGKVVISAYGELIQGFNDNQFDILWTAGEIPSGLASQIIDGRRKVKFVSFSDALQKNLTDKYGYSTGVIKAGTFPELQSSDISVSAMGNLYLVSADLPDDFVYAMTKAIISNRPRLANIYQAMSRYDPATAWKMQPVPLHPGAEKAFREGGFMK</sequence>
<protein>
    <recommendedName>
        <fullName evidence="4">TRAP transporter solute receptor, TAXI family</fullName>
    </recommendedName>
</protein>